<sequence>MTTITTTDLSWSATWSRNPATSDPSDYINSRHSVVSDTSKSSSIFNDDNNSDKIILSKEAQEYTNNNSSQITDTTNTIQEIYNSLGKIISSSTTSDSEKWNAFEAADELRSEYMDNNGINGLDLSFDQETENSPFMQKINATNDYINSGKDIAANPLATKLFNLWGKEGEILSKESYGSSSFSINIQETTIHTDSGDVTSFQLSSNFNSHSNIPLKTSHASTLDTSTSSTSASIGNNVQILSVSGKTSDLNAELDKEIVEELFSSSDKKTVKSPKIAQQNTSASTNTSTPTPSLTTQNPISGPLS</sequence>
<dbReference type="EMBL" id="JAMYZZ010000044">
    <property type="protein sequence ID" value="MCP1259671.1"/>
    <property type="molecule type" value="Genomic_DNA"/>
</dbReference>
<evidence type="ECO:0000256" key="1">
    <source>
        <dbReference type="SAM" id="MobiDB-lite"/>
    </source>
</evidence>
<evidence type="ECO:0000313" key="4">
    <source>
        <dbReference type="Proteomes" id="UP001523528"/>
    </source>
</evidence>
<name>A0ABT1F384_9PROT</name>
<evidence type="ECO:0000313" key="2">
    <source>
        <dbReference type="EMBL" id="MCP1259671.1"/>
    </source>
</evidence>
<organism evidence="3 4">
    <name type="scientific">Acetobacter lambici</name>
    <dbReference type="NCBI Taxonomy" id="1332824"/>
    <lineage>
        <taxon>Bacteria</taxon>
        <taxon>Pseudomonadati</taxon>
        <taxon>Pseudomonadota</taxon>
        <taxon>Alphaproteobacteria</taxon>
        <taxon>Acetobacterales</taxon>
        <taxon>Acetobacteraceae</taxon>
        <taxon>Acetobacter</taxon>
    </lineage>
</organism>
<feature type="region of interest" description="Disordered" evidence="1">
    <location>
        <begin position="263"/>
        <end position="305"/>
    </location>
</feature>
<dbReference type="Proteomes" id="UP001523528">
    <property type="component" value="Unassembled WGS sequence"/>
</dbReference>
<reference evidence="3 4" key="1">
    <citation type="submission" date="2022-06" db="EMBL/GenBank/DDBJ databases">
        <title>Acetobacer genomes from food samples.</title>
        <authorList>
            <person name="Sombolestani A."/>
        </authorList>
    </citation>
    <scope>NUCLEOTIDE SEQUENCE [LARGE SCALE GENOMIC DNA]</scope>
    <source>
        <strain evidence="3 4">R-83285</strain>
    </source>
</reference>
<proteinExistence type="predicted"/>
<feature type="compositionally biased region" description="Low complexity" evidence="1">
    <location>
        <begin position="278"/>
        <end position="299"/>
    </location>
</feature>
<keyword evidence="4" id="KW-1185">Reference proteome</keyword>
<dbReference type="RefSeq" id="WP_165993326.1">
    <property type="nucleotide sequence ID" value="NZ_JAMYZY010000083.1"/>
</dbReference>
<dbReference type="EMBL" id="JAMYZZ010000044">
    <property type="protein sequence ID" value="MCP1259692.1"/>
    <property type="molecule type" value="Genomic_DNA"/>
</dbReference>
<evidence type="ECO:0000313" key="3">
    <source>
        <dbReference type="EMBL" id="MCP1259692.1"/>
    </source>
</evidence>
<accession>A0ABT1F384</accession>
<protein>
    <submittedName>
        <fullName evidence="3">Uncharacterized protein</fullName>
    </submittedName>
</protein>
<comment type="caution">
    <text evidence="3">The sequence shown here is derived from an EMBL/GenBank/DDBJ whole genome shotgun (WGS) entry which is preliminary data.</text>
</comment>
<gene>
    <name evidence="2" type="ORF">NKW50_13835</name>
    <name evidence="3" type="ORF">NKW50_13940</name>
</gene>